<dbReference type="Proteomes" id="UP000183417">
    <property type="component" value="Unassembled WGS sequence"/>
</dbReference>
<evidence type="ECO:0000256" key="2">
    <source>
        <dbReference type="ARBA" id="ARBA00023015"/>
    </source>
</evidence>
<dbReference type="InterPro" id="IPR013572">
    <property type="entry name" value="Tscrpt_reg_MAATS_C"/>
</dbReference>
<gene>
    <name evidence="7" type="ORF">SAMN05421547_111150</name>
</gene>
<feature type="domain" description="HTH tetR-type" evidence="6">
    <location>
        <begin position="21"/>
        <end position="81"/>
    </location>
</feature>
<keyword evidence="2" id="KW-0805">Transcription regulation</keyword>
<dbReference type="AlphaFoldDB" id="A0A1H3PZC4"/>
<dbReference type="PANTHER" id="PTHR30055">
    <property type="entry name" value="HTH-TYPE TRANSCRIPTIONAL REGULATOR RUTR"/>
    <property type="match status" value="1"/>
</dbReference>
<dbReference type="PANTHER" id="PTHR30055:SF240">
    <property type="entry name" value="HTH-TYPE TRANSCRIPTIONAL REGULATOR ACRR"/>
    <property type="match status" value="1"/>
</dbReference>
<evidence type="ECO:0000256" key="1">
    <source>
        <dbReference type="ARBA" id="ARBA00022491"/>
    </source>
</evidence>
<dbReference type="PRINTS" id="PR00455">
    <property type="entry name" value="HTHTETR"/>
</dbReference>
<dbReference type="Pfam" id="PF00440">
    <property type="entry name" value="TetR_N"/>
    <property type="match status" value="1"/>
</dbReference>
<feature type="DNA-binding region" description="H-T-H motif" evidence="5">
    <location>
        <begin position="44"/>
        <end position="63"/>
    </location>
</feature>
<sequence>MAGLNDGRKYILARRTKEDAFATRNSLLDAAEQVFYEQGVARASLNEIAQRAGATRGAVYWHFKDKLDLFYAMLDRVTLPLEQAAQGDCEDDSECDALEYVRRLMAVVFGRIADDDSTRRVFEILLLKVEYVGELMPVQERNRAALDSFSSRLELALCAAAESHAVTMPMSAHQASIALCAMFDGLLQSWLLGRAFDLKQVGAQAVDVCLRGLGFTVSEAPAQ</sequence>
<evidence type="ECO:0000256" key="3">
    <source>
        <dbReference type="ARBA" id="ARBA00023125"/>
    </source>
</evidence>
<dbReference type="PROSITE" id="PS50977">
    <property type="entry name" value="HTH_TETR_2"/>
    <property type="match status" value="1"/>
</dbReference>
<dbReference type="PROSITE" id="PS01081">
    <property type="entry name" value="HTH_TETR_1"/>
    <property type="match status" value="1"/>
</dbReference>
<evidence type="ECO:0000313" key="7">
    <source>
        <dbReference type="EMBL" id="SDZ06386.1"/>
    </source>
</evidence>
<dbReference type="InterPro" id="IPR036271">
    <property type="entry name" value="Tet_transcr_reg_TetR-rel_C_sf"/>
</dbReference>
<dbReference type="Pfam" id="PF08361">
    <property type="entry name" value="TetR_C_2"/>
    <property type="match status" value="1"/>
</dbReference>
<dbReference type="GO" id="GO:0000976">
    <property type="term" value="F:transcription cis-regulatory region binding"/>
    <property type="evidence" value="ECO:0007669"/>
    <property type="project" value="TreeGrafter"/>
</dbReference>
<dbReference type="InterPro" id="IPR023772">
    <property type="entry name" value="DNA-bd_HTH_TetR-type_CS"/>
</dbReference>
<name>A0A1H3PZC4_9BURK</name>
<dbReference type="SUPFAM" id="SSF46689">
    <property type="entry name" value="Homeodomain-like"/>
    <property type="match status" value="1"/>
</dbReference>
<evidence type="ECO:0000256" key="4">
    <source>
        <dbReference type="ARBA" id="ARBA00023163"/>
    </source>
</evidence>
<dbReference type="InterPro" id="IPR009057">
    <property type="entry name" value="Homeodomain-like_sf"/>
</dbReference>
<dbReference type="Gene3D" id="1.10.357.10">
    <property type="entry name" value="Tetracycline Repressor, domain 2"/>
    <property type="match status" value="1"/>
</dbReference>
<dbReference type="EMBL" id="FNPE01000011">
    <property type="protein sequence ID" value="SDZ06386.1"/>
    <property type="molecule type" value="Genomic_DNA"/>
</dbReference>
<proteinExistence type="predicted"/>
<evidence type="ECO:0000259" key="6">
    <source>
        <dbReference type="PROSITE" id="PS50977"/>
    </source>
</evidence>
<accession>A0A1H3PZC4</accession>
<evidence type="ECO:0000256" key="5">
    <source>
        <dbReference type="PROSITE-ProRule" id="PRU00335"/>
    </source>
</evidence>
<dbReference type="SUPFAM" id="SSF48498">
    <property type="entry name" value="Tetracyclin repressor-like, C-terminal domain"/>
    <property type="match status" value="1"/>
</dbReference>
<protein>
    <submittedName>
        <fullName evidence="7">Transcriptional regulator, TetR family</fullName>
    </submittedName>
</protein>
<evidence type="ECO:0000313" key="8">
    <source>
        <dbReference type="Proteomes" id="UP000183417"/>
    </source>
</evidence>
<reference evidence="7 8" key="1">
    <citation type="submission" date="2016-10" db="EMBL/GenBank/DDBJ databases">
        <authorList>
            <person name="de Groot N.N."/>
        </authorList>
    </citation>
    <scope>NUCLEOTIDE SEQUENCE [LARGE SCALE GENOMIC DNA]</scope>
    <source>
        <strain evidence="7 8">LMG 24775</strain>
    </source>
</reference>
<dbReference type="InterPro" id="IPR001647">
    <property type="entry name" value="HTH_TetR"/>
</dbReference>
<organism evidence="7 8">
    <name type="scientific">Delftia lacustris</name>
    <dbReference type="NCBI Taxonomy" id="558537"/>
    <lineage>
        <taxon>Bacteria</taxon>
        <taxon>Pseudomonadati</taxon>
        <taxon>Pseudomonadota</taxon>
        <taxon>Betaproteobacteria</taxon>
        <taxon>Burkholderiales</taxon>
        <taxon>Comamonadaceae</taxon>
        <taxon>Delftia</taxon>
    </lineage>
</organism>
<dbReference type="GO" id="GO:0003700">
    <property type="term" value="F:DNA-binding transcription factor activity"/>
    <property type="evidence" value="ECO:0007669"/>
    <property type="project" value="TreeGrafter"/>
</dbReference>
<keyword evidence="1" id="KW-0678">Repressor</keyword>
<keyword evidence="3 5" id="KW-0238">DNA-binding</keyword>
<keyword evidence="4" id="KW-0804">Transcription</keyword>
<dbReference type="InterPro" id="IPR050109">
    <property type="entry name" value="HTH-type_TetR-like_transc_reg"/>
</dbReference>